<proteinExistence type="predicted"/>
<organism evidence="3 4">
    <name type="scientific">Romanomermis culicivorax</name>
    <name type="common">Nematode worm</name>
    <dbReference type="NCBI Taxonomy" id="13658"/>
    <lineage>
        <taxon>Eukaryota</taxon>
        <taxon>Metazoa</taxon>
        <taxon>Ecdysozoa</taxon>
        <taxon>Nematoda</taxon>
        <taxon>Enoplea</taxon>
        <taxon>Dorylaimia</taxon>
        <taxon>Mermithida</taxon>
        <taxon>Mermithoidea</taxon>
        <taxon>Mermithidae</taxon>
        <taxon>Romanomermis</taxon>
    </lineage>
</organism>
<feature type="signal peptide" evidence="1">
    <location>
        <begin position="1"/>
        <end position="16"/>
    </location>
</feature>
<dbReference type="InterPro" id="IPR031941">
    <property type="entry name" value="DUF4773"/>
</dbReference>
<dbReference type="AlphaFoldDB" id="A0A915ILP5"/>
<keyword evidence="3" id="KW-1185">Reference proteome</keyword>
<dbReference type="PANTHER" id="PTHR36299:SF2">
    <property type="entry name" value="DUF4773 DOMAIN-CONTAINING PROTEIN"/>
    <property type="match status" value="1"/>
</dbReference>
<evidence type="ECO:0000313" key="4">
    <source>
        <dbReference type="WBParaSite" id="nRc.2.0.1.t14789-RA"/>
    </source>
</evidence>
<dbReference type="Proteomes" id="UP000887565">
    <property type="component" value="Unplaced"/>
</dbReference>
<dbReference type="Pfam" id="PF15998">
    <property type="entry name" value="DUF4773"/>
    <property type="match status" value="1"/>
</dbReference>
<dbReference type="PANTHER" id="PTHR36299">
    <property type="entry name" value="AGAP008005-PA"/>
    <property type="match status" value="1"/>
</dbReference>
<evidence type="ECO:0000259" key="2">
    <source>
        <dbReference type="Pfam" id="PF15998"/>
    </source>
</evidence>
<sequence>MCYRSCLFLNFVTIFAQQSLFAGGKIVPIDISIDFHPKWENGILLHNSTLNYVIKYLEGSTIVDGSPKIAKRMHNAGKYFQDETVIVYGKDSNGKMDDSCSLILELLDLPSTIQRYYLIDVSKIYHQQGVHKTSMVVQNADLSLKLTAKTFQAENSRNPTNTNEVCQCKGYGCLCCVSAFIPKIKLDDTVCMDFKYLPNDYGINFVLTVDSHCIFNETISARNPPPMCAAIPFLEEYASLCIAFYNLDIDGQHFAGCAEIEGKLYHLPVGKTELGCFNIPL</sequence>
<protein>
    <submittedName>
        <fullName evidence="4">DUF4773 domain-containing protein</fullName>
    </submittedName>
</protein>
<evidence type="ECO:0000313" key="3">
    <source>
        <dbReference type="Proteomes" id="UP000887565"/>
    </source>
</evidence>
<name>A0A915ILP5_ROMCU</name>
<keyword evidence="1" id="KW-0732">Signal</keyword>
<dbReference type="WBParaSite" id="nRc.2.0.1.t14789-RA">
    <property type="protein sequence ID" value="nRc.2.0.1.t14789-RA"/>
    <property type="gene ID" value="nRc.2.0.1.g14789"/>
</dbReference>
<evidence type="ECO:0000256" key="1">
    <source>
        <dbReference type="SAM" id="SignalP"/>
    </source>
</evidence>
<reference evidence="4" key="1">
    <citation type="submission" date="2022-11" db="UniProtKB">
        <authorList>
            <consortium name="WormBaseParasite"/>
        </authorList>
    </citation>
    <scope>IDENTIFICATION</scope>
</reference>
<accession>A0A915ILP5</accession>
<feature type="domain" description="DUF4773" evidence="2">
    <location>
        <begin position="166"/>
        <end position="279"/>
    </location>
</feature>
<feature type="chain" id="PRO_5038101763" evidence="1">
    <location>
        <begin position="17"/>
        <end position="281"/>
    </location>
</feature>